<reference evidence="2" key="1">
    <citation type="submission" date="2020-12" db="EMBL/GenBank/DDBJ databases">
        <authorList>
            <consortium name="Molecular Ecology Group"/>
        </authorList>
    </citation>
    <scope>NUCLEOTIDE SEQUENCE</scope>
    <source>
        <strain evidence="2">TBG_1078</strain>
    </source>
</reference>
<feature type="region of interest" description="Disordered" evidence="1">
    <location>
        <begin position="1"/>
        <end position="58"/>
    </location>
</feature>
<evidence type="ECO:0000313" key="3">
    <source>
        <dbReference type="Proteomes" id="UP000645828"/>
    </source>
</evidence>
<dbReference type="EMBL" id="CAJHUB010000759">
    <property type="protein sequence ID" value="CAD7684647.1"/>
    <property type="molecule type" value="Genomic_DNA"/>
</dbReference>
<protein>
    <submittedName>
        <fullName evidence="2">(raccoon dog) hypothetical protein</fullName>
    </submittedName>
</protein>
<evidence type="ECO:0000313" key="2">
    <source>
        <dbReference type="EMBL" id="CAD7684647.1"/>
    </source>
</evidence>
<name>A0A811Z4K0_NYCPR</name>
<organism evidence="2 3">
    <name type="scientific">Nyctereutes procyonoides</name>
    <name type="common">Raccoon dog</name>
    <name type="synonym">Canis procyonoides</name>
    <dbReference type="NCBI Taxonomy" id="34880"/>
    <lineage>
        <taxon>Eukaryota</taxon>
        <taxon>Metazoa</taxon>
        <taxon>Chordata</taxon>
        <taxon>Craniata</taxon>
        <taxon>Vertebrata</taxon>
        <taxon>Euteleostomi</taxon>
        <taxon>Mammalia</taxon>
        <taxon>Eutheria</taxon>
        <taxon>Laurasiatheria</taxon>
        <taxon>Carnivora</taxon>
        <taxon>Caniformia</taxon>
        <taxon>Canidae</taxon>
        <taxon>Nyctereutes</taxon>
    </lineage>
</organism>
<proteinExistence type="predicted"/>
<accession>A0A811Z4K0</accession>
<comment type="caution">
    <text evidence="2">The sequence shown here is derived from an EMBL/GenBank/DDBJ whole genome shotgun (WGS) entry which is preliminary data.</text>
</comment>
<evidence type="ECO:0000256" key="1">
    <source>
        <dbReference type="SAM" id="MobiDB-lite"/>
    </source>
</evidence>
<dbReference type="AlphaFoldDB" id="A0A811Z4K0"/>
<sequence>MALTKNFQLPQEGERQRERERERQRHRQREKQAPHVGLNPGSPGSRHGPKAGAKPLKT</sequence>
<gene>
    <name evidence="2" type="ORF">NYPRO_LOCUS17440</name>
</gene>
<keyword evidence="3" id="KW-1185">Reference proteome</keyword>
<feature type="compositionally biased region" description="Basic and acidic residues" evidence="1">
    <location>
        <begin position="12"/>
        <end position="23"/>
    </location>
</feature>
<dbReference type="Proteomes" id="UP000645828">
    <property type="component" value="Unassembled WGS sequence"/>
</dbReference>